<keyword evidence="2" id="KW-0812">Transmembrane</keyword>
<evidence type="ECO:0000313" key="5">
    <source>
        <dbReference type="EMBL" id="KAH9588395.1"/>
    </source>
</evidence>
<feature type="region of interest" description="Disordered" evidence="1">
    <location>
        <begin position="199"/>
        <end position="218"/>
    </location>
</feature>
<dbReference type="Pfam" id="PF06012">
    <property type="entry name" value="DUF908"/>
    <property type="match status" value="1"/>
</dbReference>
<reference evidence="5" key="3">
    <citation type="submission" date="2021-06" db="EMBL/GenBank/DDBJ databases">
        <title>Chromosome-level genome assembly for S. haematobium.</title>
        <authorList>
            <person name="Stroehlein A.J."/>
        </authorList>
    </citation>
    <scope>NUCLEOTIDE SEQUENCE</scope>
</reference>
<dbReference type="Pfam" id="PF06025">
    <property type="entry name" value="DUF913"/>
    <property type="match status" value="1"/>
</dbReference>
<dbReference type="AlphaFoldDB" id="A0A922LLB1"/>
<accession>A0A922LLB1</accession>
<gene>
    <name evidence="5" type="primary">HUWE1</name>
    <name evidence="5" type="ORF">MS3_00005809</name>
</gene>
<dbReference type="Proteomes" id="UP000471633">
    <property type="component" value="Unassembled WGS sequence"/>
</dbReference>
<dbReference type="RefSeq" id="XP_051069917.1">
    <property type="nucleotide sequence ID" value="XM_051213899.1"/>
</dbReference>
<name>A0A922LLB1_SCHHA</name>
<reference evidence="5" key="1">
    <citation type="journal article" date="2012" name="Nat. Genet.">
        <title>Whole-genome sequence of Schistosoma haematobium.</title>
        <authorList>
            <person name="Young N.D."/>
            <person name="Jex A.R."/>
            <person name="Li B."/>
            <person name="Liu S."/>
            <person name="Yang L."/>
            <person name="Xiong Z."/>
            <person name="Li Y."/>
            <person name="Cantacessi C."/>
            <person name="Hall R.S."/>
            <person name="Xu X."/>
            <person name="Chen F."/>
            <person name="Wu X."/>
            <person name="Zerlotini A."/>
            <person name="Oliveira G."/>
            <person name="Hofmann A."/>
            <person name="Zhang G."/>
            <person name="Fang X."/>
            <person name="Kang Y."/>
            <person name="Campbell B.E."/>
            <person name="Loukas A."/>
            <person name="Ranganathan S."/>
            <person name="Rollinson D."/>
            <person name="Rinaldi G."/>
            <person name="Brindley P.J."/>
            <person name="Yang H."/>
            <person name="Wang J."/>
            <person name="Wang J."/>
            <person name="Gasser R.B."/>
        </authorList>
    </citation>
    <scope>NUCLEOTIDE SEQUENCE</scope>
</reference>
<evidence type="ECO:0000256" key="1">
    <source>
        <dbReference type="SAM" id="MobiDB-lite"/>
    </source>
</evidence>
<feature type="compositionally biased region" description="Low complexity" evidence="1">
    <location>
        <begin position="202"/>
        <end position="215"/>
    </location>
</feature>
<dbReference type="InterPro" id="IPR010314">
    <property type="entry name" value="E3_Ub_ligase_DUF913"/>
</dbReference>
<keyword evidence="2" id="KW-1133">Transmembrane helix</keyword>
<dbReference type="EMBL" id="AMPZ03000003">
    <property type="protein sequence ID" value="KAH9588395.1"/>
    <property type="molecule type" value="Genomic_DNA"/>
</dbReference>
<proteinExistence type="predicted"/>
<feature type="transmembrane region" description="Helical" evidence="2">
    <location>
        <begin position="117"/>
        <end position="139"/>
    </location>
</feature>
<dbReference type="InterPro" id="IPR016024">
    <property type="entry name" value="ARM-type_fold"/>
</dbReference>
<evidence type="ECO:0000259" key="4">
    <source>
        <dbReference type="Pfam" id="PF06025"/>
    </source>
</evidence>
<reference evidence="5" key="4">
    <citation type="journal article" date="2022" name="PLoS Pathog.">
        <title>Chromosome-level genome of Schistosoma haematobium underpins genome-wide explorations of molecular variation.</title>
        <authorList>
            <person name="Stroehlein A.J."/>
            <person name="Korhonen P.K."/>
            <person name="Lee V.V."/>
            <person name="Ralph S.A."/>
            <person name="Mentink-Kane M."/>
            <person name="You H."/>
            <person name="McManus D.P."/>
            <person name="Tchuente L.T."/>
            <person name="Stothard J.R."/>
            <person name="Kaur P."/>
            <person name="Dudchenko O."/>
            <person name="Aiden E.L."/>
            <person name="Yang B."/>
            <person name="Yang H."/>
            <person name="Emery A.M."/>
            <person name="Webster B.L."/>
            <person name="Brindley P.J."/>
            <person name="Rollinson D."/>
            <person name="Chang B.C.H."/>
            <person name="Gasser R.B."/>
            <person name="Young N.D."/>
        </authorList>
    </citation>
    <scope>NUCLEOTIDE SEQUENCE</scope>
</reference>
<protein>
    <submittedName>
        <fullName evidence="5">E3 ubiquitin-protein ligase huwe1</fullName>
    </submittedName>
</protein>
<dbReference type="InterPro" id="IPR010309">
    <property type="entry name" value="E3_Ub_ligase_DUF908"/>
</dbReference>
<evidence type="ECO:0000259" key="3">
    <source>
        <dbReference type="Pfam" id="PF06012"/>
    </source>
</evidence>
<evidence type="ECO:0000313" key="6">
    <source>
        <dbReference type="Proteomes" id="UP000471633"/>
    </source>
</evidence>
<dbReference type="GeneID" id="24590236"/>
<evidence type="ECO:0000256" key="2">
    <source>
        <dbReference type="SAM" id="Phobius"/>
    </source>
</evidence>
<sequence>MKIDRKKTVNRCGYDQNECMLLAKHLSVCPDEQLISELKRIKVWNYGKCELGLWADVLDRLDAILENAVTKVGKWMLRLDAPGNSSLVEDVVTILEFTGHLIEHSIYRYLYGSWTHILALFGSSNLDVLLAVLGLSYNFSKRSNYFIRLDPTNKQMILDRLVSIAETWGGAENGFGLADCCDPNHFPETAGNVYFEYRSEQPSGPSSVSQHPSSSEHLGSLNSGGTIVLQALHRRNQIPSEIMEELLVMHPVPVSQQMALFSRVRLATYFADPTQRHKCIRARLQALSILSYTFEVDERHLYPSLIDELVEVLGLSDDQYMGIKACALRTMTAIVNSHRLGINWGSLVGSTGLSSYHGILPNLTRKWIQGLVDGSIKAPAGSTNQHFTTALLSFLYHLACYEENVGPDLGNTQNTTLSSSGVLDTMTQLISWHTPHNDYLSYVTRAVRVTDQILLSISSSRQHVVSILVDRLNYEVEVVLQSSTPSNKSSVSDCEQTLNTQRSGLMKSILNLLKRLCLDAEWGDIVHSVMDGNLPSVLRQIFLNGSTHFTPHLSLFAMETITNYLYTYPSRISTMQDKNITSDILKALTEQPLPQNRDFLVQLPALLSTLALNSRGIEAILSSGVINRYLNTLVSPDYLTTMKTKRVREFISQIPYDMNCNSGQNLSNSLTASQMSNAIQELLRSHTELKPVVFKCVISCLRHVVSLGKTPATLPPESVSCNPAVFNILSRSTRNPNNFGLRSFAEVASEPPIHQTQDSSGSISQSITSAPLSLNNIQNVIGATEDDVVMSGGEDEDDDYNSDIDVNQDSQQAHNHAETVQAGTIVSGASISMAILESSLECEKVPVTNDANTARTEASSVTPSVFLPDFMLNMCKFLEKLLPFGSHTTEAMCPQFVSQGGLQALCDLIRMPGLPYDFPVSATCASLCKIFEDLANSVNLTDVTKPLFQVRHLYIVTLFLLPSHVLLSTHLLGTYSYA</sequence>
<comment type="caution">
    <text evidence="5">The sequence shown here is derived from an EMBL/GenBank/DDBJ whole genome shotgun (WGS) entry which is preliminary data.</text>
</comment>
<feature type="domain" description="DUF908" evidence="3">
    <location>
        <begin position="91"/>
        <end position="368"/>
    </location>
</feature>
<feature type="domain" description="DUF913" evidence="4">
    <location>
        <begin position="463"/>
        <end position="917"/>
    </location>
</feature>
<keyword evidence="6" id="KW-1185">Reference proteome</keyword>
<keyword evidence="2" id="KW-0472">Membrane</keyword>
<reference evidence="5" key="2">
    <citation type="journal article" date="2019" name="Gigascience">
        <title>High-quality Schistosoma haematobium genome achieved by single-molecule and long-range sequencing.</title>
        <authorList>
            <person name="Stroehlein A.J."/>
            <person name="Korhonen P.K."/>
            <person name="Chong T.M."/>
            <person name="Lim Y.L."/>
            <person name="Chan K.G."/>
            <person name="Webster B."/>
            <person name="Rollinson D."/>
            <person name="Brindley P.J."/>
            <person name="Gasser R.B."/>
            <person name="Young N.D."/>
        </authorList>
    </citation>
    <scope>NUCLEOTIDE SEQUENCE</scope>
</reference>
<dbReference type="SUPFAM" id="SSF48371">
    <property type="entry name" value="ARM repeat"/>
    <property type="match status" value="1"/>
</dbReference>
<organism evidence="5 6">
    <name type="scientific">Schistosoma haematobium</name>
    <name type="common">Blood fluke</name>
    <dbReference type="NCBI Taxonomy" id="6185"/>
    <lineage>
        <taxon>Eukaryota</taxon>
        <taxon>Metazoa</taxon>
        <taxon>Spiralia</taxon>
        <taxon>Lophotrochozoa</taxon>
        <taxon>Platyhelminthes</taxon>
        <taxon>Trematoda</taxon>
        <taxon>Digenea</taxon>
        <taxon>Strigeidida</taxon>
        <taxon>Schistosomatoidea</taxon>
        <taxon>Schistosomatidae</taxon>
        <taxon>Schistosoma</taxon>
    </lineage>
</organism>
<dbReference type="CTD" id="10075"/>